<dbReference type="HOGENOM" id="CLU_1714003_0_0_1"/>
<reference evidence="4" key="2">
    <citation type="submission" date="2015-01" db="EMBL/GenBank/DDBJ databases">
        <title>Evolutionary Origins and Diversification of the Mycorrhizal Mutualists.</title>
        <authorList>
            <consortium name="DOE Joint Genome Institute"/>
            <consortium name="Mycorrhizal Genomics Consortium"/>
            <person name="Kohler A."/>
            <person name="Kuo A."/>
            <person name="Nagy L.G."/>
            <person name="Floudas D."/>
            <person name="Copeland A."/>
            <person name="Barry K.W."/>
            <person name="Cichocki N."/>
            <person name="Veneault-Fourrey C."/>
            <person name="LaButti K."/>
            <person name="Lindquist E.A."/>
            <person name="Lipzen A."/>
            <person name="Lundell T."/>
            <person name="Morin E."/>
            <person name="Murat C."/>
            <person name="Riley R."/>
            <person name="Ohm R."/>
            <person name="Sun H."/>
            <person name="Tunlid A."/>
            <person name="Henrissat B."/>
            <person name="Grigoriev I.V."/>
            <person name="Hibbett D.S."/>
            <person name="Martin F."/>
        </authorList>
    </citation>
    <scope>NUCLEOTIDE SEQUENCE [LARGE SCALE GENOMIC DNA]</scope>
    <source>
        <strain evidence="4">F 1598</strain>
    </source>
</reference>
<protein>
    <recommendedName>
        <fullName evidence="5">Transmembrane protein</fullName>
    </recommendedName>
</protein>
<feature type="region of interest" description="Disordered" evidence="1">
    <location>
        <begin position="82"/>
        <end position="153"/>
    </location>
</feature>
<evidence type="ECO:0000313" key="4">
    <source>
        <dbReference type="Proteomes" id="UP000054166"/>
    </source>
</evidence>
<proteinExistence type="predicted"/>
<evidence type="ECO:0008006" key="5">
    <source>
        <dbReference type="Google" id="ProtNLM"/>
    </source>
</evidence>
<evidence type="ECO:0000256" key="1">
    <source>
        <dbReference type="SAM" id="MobiDB-lite"/>
    </source>
</evidence>
<dbReference type="InParanoid" id="A0A0C3EQE3"/>
<keyword evidence="2" id="KW-0812">Transmembrane</keyword>
<dbReference type="AlphaFoldDB" id="A0A0C3EQE3"/>
<sequence length="153" mass="16693">MAPWNITNNNNSYDTSPSAAIAQASQAVTRPEGGTVGAKTIFGIVFALVCFAVITGVFIAKRGDHTRPWLERLKRIFPMLQRQTQSRSEATVENSDGISLARRSTFPPPPSRSSTFDQKLPPYLKNDPLPQSPRVSTIGEDHSGEVSRAVTPI</sequence>
<keyword evidence="4" id="KW-1185">Reference proteome</keyword>
<accession>A0A0C3EQE3</accession>
<evidence type="ECO:0000256" key="2">
    <source>
        <dbReference type="SAM" id="Phobius"/>
    </source>
</evidence>
<feature type="compositionally biased region" description="Polar residues" evidence="1">
    <location>
        <begin position="82"/>
        <end position="97"/>
    </location>
</feature>
<evidence type="ECO:0000313" key="3">
    <source>
        <dbReference type="EMBL" id="KIM74780.1"/>
    </source>
</evidence>
<dbReference type="Proteomes" id="UP000054166">
    <property type="component" value="Unassembled WGS sequence"/>
</dbReference>
<gene>
    <name evidence="3" type="ORF">PILCRDRAFT_800403</name>
</gene>
<keyword evidence="2" id="KW-0472">Membrane</keyword>
<keyword evidence="2" id="KW-1133">Transmembrane helix</keyword>
<reference evidence="3 4" key="1">
    <citation type="submission" date="2014-04" db="EMBL/GenBank/DDBJ databases">
        <authorList>
            <consortium name="DOE Joint Genome Institute"/>
            <person name="Kuo A."/>
            <person name="Tarkka M."/>
            <person name="Buscot F."/>
            <person name="Kohler A."/>
            <person name="Nagy L.G."/>
            <person name="Floudas D."/>
            <person name="Copeland A."/>
            <person name="Barry K.W."/>
            <person name="Cichocki N."/>
            <person name="Veneault-Fourrey C."/>
            <person name="LaButti K."/>
            <person name="Lindquist E.A."/>
            <person name="Lipzen A."/>
            <person name="Lundell T."/>
            <person name="Morin E."/>
            <person name="Murat C."/>
            <person name="Sun H."/>
            <person name="Tunlid A."/>
            <person name="Henrissat B."/>
            <person name="Grigoriev I.V."/>
            <person name="Hibbett D.S."/>
            <person name="Martin F."/>
            <person name="Nordberg H.P."/>
            <person name="Cantor M.N."/>
            <person name="Hua S.X."/>
        </authorList>
    </citation>
    <scope>NUCLEOTIDE SEQUENCE [LARGE SCALE GENOMIC DNA]</scope>
    <source>
        <strain evidence="3 4">F 1598</strain>
    </source>
</reference>
<organism evidence="3 4">
    <name type="scientific">Piloderma croceum (strain F 1598)</name>
    <dbReference type="NCBI Taxonomy" id="765440"/>
    <lineage>
        <taxon>Eukaryota</taxon>
        <taxon>Fungi</taxon>
        <taxon>Dikarya</taxon>
        <taxon>Basidiomycota</taxon>
        <taxon>Agaricomycotina</taxon>
        <taxon>Agaricomycetes</taxon>
        <taxon>Agaricomycetidae</taxon>
        <taxon>Atheliales</taxon>
        <taxon>Atheliaceae</taxon>
        <taxon>Piloderma</taxon>
    </lineage>
</organism>
<name>A0A0C3EQE3_PILCF</name>
<feature type="transmembrane region" description="Helical" evidence="2">
    <location>
        <begin position="40"/>
        <end position="60"/>
    </location>
</feature>
<dbReference type="EMBL" id="KN833055">
    <property type="protein sequence ID" value="KIM74780.1"/>
    <property type="molecule type" value="Genomic_DNA"/>
</dbReference>